<sequence>YSRGLFPTPVLPIAHLDTDFVHTVLFTNAPRRLRVSPAMSRFVSSCLLRTAVVLALALPAAMSTHQQQVESDDLNRMATSSLSSPAFSASSSSALYPELGPRLVRSSLSSMRKKRISQMSCHCCSNSFNSHCCLKCMQRVGKRSNTVDRYTSRQTSDRQGQNFAFNPLSTEVFYYTPERIAHGASQLSSRSSGLEQNDKPLEAGGVQSLGIRCFCCVNQILENPEAAQWPCCDNCLSQGQ</sequence>
<comment type="caution">
    <text evidence="1">The sequence shown here is derived from an EMBL/GenBank/DDBJ whole genome shotgun (WGS) entry which is preliminary data.</text>
</comment>
<dbReference type="EMBL" id="RQTK01000073">
    <property type="protein sequence ID" value="RUS88811.1"/>
    <property type="molecule type" value="Genomic_DNA"/>
</dbReference>
<dbReference type="Proteomes" id="UP000271974">
    <property type="component" value="Unassembled WGS sequence"/>
</dbReference>
<accession>A0A433U4T5</accession>
<organism evidence="1 2">
    <name type="scientific">Elysia chlorotica</name>
    <name type="common">Eastern emerald elysia</name>
    <name type="synonym">Sea slug</name>
    <dbReference type="NCBI Taxonomy" id="188477"/>
    <lineage>
        <taxon>Eukaryota</taxon>
        <taxon>Metazoa</taxon>
        <taxon>Spiralia</taxon>
        <taxon>Lophotrochozoa</taxon>
        <taxon>Mollusca</taxon>
        <taxon>Gastropoda</taxon>
        <taxon>Heterobranchia</taxon>
        <taxon>Euthyneura</taxon>
        <taxon>Panpulmonata</taxon>
        <taxon>Sacoglossa</taxon>
        <taxon>Placobranchoidea</taxon>
        <taxon>Plakobranchidae</taxon>
        <taxon>Elysia</taxon>
    </lineage>
</organism>
<dbReference type="AlphaFoldDB" id="A0A433U4T5"/>
<keyword evidence="2" id="KW-1185">Reference proteome</keyword>
<evidence type="ECO:0000313" key="1">
    <source>
        <dbReference type="EMBL" id="RUS88811.1"/>
    </source>
</evidence>
<evidence type="ECO:0000313" key="2">
    <source>
        <dbReference type="Proteomes" id="UP000271974"/>
    </source>
</evidence>
<name>A0A433U4T5_ELYCH</name>
<feature type="non-terminal residue" evidence="1">
    <location>
        <position position="1"/>
    </location>
</feature>
<reference evidence="1 2" key="1">
    <citation type="submission" date="2019-01" db="EMBL/GenBank/DDBJ databases">
        <title>A draft genome assembly of the solar-powered sea slug Elysia chlorotica.</title>
        <authorList>
            <person name="Cai H."/>
            <person name="Li Q."/>
            <person name="Fang X."/>
            <person name="Li J."/>
            <person name="Curtis N.E."/>
            <person name="Altenburger A."/>
            <person name="Shibata T."/>
            <person name="Feng M."/>
            <person name="Maeda T."/>
            <person name="Schwartz J.A."/>
            <person name="Shigenobu S."/>
            <person name="Lundholm N."/>
            <person name="Nishiyama T."/>
            <person name="Yang H."/>
            <person name="Hasebe M."/>
            <person name="Li S."/>
            <person name="Pierce S.K."/>
            <person name="Wang J."/>
        </authorList>
    </citation>
    <scope>NUCLEOTIDE SEQUENCE [LARGE SCALE GENOMIC DNA]</scope>
    <source>
        <strain evidence="1">EC2010</strain>
        <tissue evidence="1">Whole organism of an adult</tissue>
    </source>
</reference>
<protein>
    <submittedName>
        <fullName evidence="1">Uncharacterized protein</fullName>
    </submittedName>
</protein>
<proteinExistence type="predicted"/>
<gene>
    <name evidence="1" type="ORF">EGW08_003441</name>
</gene>